<dbReference type="GO" id="GO:0032807">
    <property type="term" value="C:DNA ligase IV complex"/>
    <property type="evidence" value="ECO:0007669"/>
    <property type="project" value="TreeGrafter"/>
</dbReference>
<evidence type="ECO:0000313" key="12">
    <source>
        <dbReference type="Proteomes" id="UP000324241"/>
    </source>
</evidence>
<dbReference type="Pfam" id="PF21928">
    <property type="entry name" value="XLF_CC"/>
    <property type="match status" value="1"/>
</dbReference>
<dbReference type="CDD" id="cd22285">
    <property type="entry name" value="HD_XLF_N"/>
    <property type="match status" value="1"/>
</dbReference>
<feature type="compositionally biased region" description="Basic and acidic residues" evidence="8">
    <location>
        <begin position="577"/>
        <end position="607"/>
    </location>
</feature>
<feature type="compositionally biased region" description="Polar residues" evidence="8">
    <location>
        <begin position="481"/>
        <end position="505"/>
    </location>
</feature>
<evidence type="ECO:0000256" key="3">
    <source>
        <dbReference type="ARBA" id="ARBA00023125"/>
    </source>
</evidence>
<comment type="similarity">
    <text evidence="6">Belongs to the XRCC4-XLF family. XLF subfamily.</text>
</comment>
<dbReference type="VEuPathDB" id="FungiDB:EYZ11_007908"/>
<dbReference type="PANTHER" id="PTHR32235:SF1">
    <property type="entry name" value="NON-HOMOLOGOUS END-JOINING FACTOR 1"/>
    <property type="match status" value="1"/>
</dbReference>
<feature type="compositionally biased region" description="Basic and acidic residues" evidence="8">
    <location>
        <begin position="550"/>
        <end position="564"/>
    </location>
</feature>
<feature type="region of interest" description="Disordered" evidence="8">
    <location>
        <begin position="268"/>
        <end position="617"/>
    </location>
</feature>
<evidence type="ECO:0000256" key="8">
    <source>
        <dbReference type="SAM" id="MobiDB-lite"/>
    </source>
</evidence>
<dbReference type="InterPro" id="IPR015381">
    <property type="entry name" value="XLF-like_N"/>
</dbReference>
<evidence type="ECO:0000256" key="7">
    <source>
        <dbReference type="ARBA" id="ARBA00044529"/>
    </source>
</evidence>
<evidence type="ECO:0000259" key="9">
    <source>
        <dbReference type="Pfam" id="PF09302"/>
    </source>
</evidence>
<dbReference type="PANTHER" id="PTHR32235">
    <property type="entry name" value="NON-HOMOLOGOUS END-JOINING FACTOR 1"/>
    <property type="match status" value="1"/>
</dbReference>
<proteinExistence type="inferred from homology"/>
<keyword evidence="2" id="KW-0227">DNA damage</keyword>
<organism evidence="11 12">
    <name type="scientific">Aspergillus tanneri</name>
    <dbReference type="NCBI Taxonomy" id="1220188"/>
    <lineage>
        <taxon>Eukaryota</taxon>
        <taxon>Fungi</taxon>
        <taxon>Dikarya</taxon>
        <taxon>Ascomycota</taxon>
        <taxon>Pezizomycotina</taxon>
        <taxon>Eurotiomycetes</taxon>
        <taxon>Eurotiomycetidae</taxon>
        <taxon>Eurotiales</taxon>
        <taxon>Aspergillaceae</taxon>
        <taxon>Aspergillus</taxon>
        <taxon>Aspergillus subgen. Circumdati</taxon>
    </lineage>
</organism>
<feature type="compositionally biased region" description="Low complexity" evidence="8">
    <location>
        <begin position="527"/>
        <end position="537"/>
    </location>
</feature>
<feature type="compositionally biased region" description="Basic and acidic residues" evidence="8">
    <location>
        <begin position="268"/>
        <end position="284"/>
    </location>
</feature>
<dbReference type="Proteomes" id="UP000324241">
    <property type="component" value="Unassembled WGS sequence"/>
</dbReference>
<dbReference type="RefSeq" id="XP_033426658.1">
    <property type="nucleotide sequence ID" value="XM_033570626.1"/>
</dbReference>
<evidence type="ECO:0000256" key="2">
    <source>
        <dbReference type="ARBA" id="ARBA00022763"/>
    </source>
</evidence>
<evidence type="ECO:0000256" key="4">
    <source>
        <dbReference type="ARBA" id="ARBA00023204"/>
    </source>
</evidence>
<name>A0A5M9MXZ4_9EURO</name>
<evidence type="ECO:0000256" key="6">
    <source>
        <dbReference type="ARBA" id="ARBA00025747"/>
    </source>
</evidence>
<gene>
    <name evidence="11" type="ORF">ATNIH1004_005987</name>
</gene>
<feature type="domain" description="XLF-like N-terminal" evidence="9">
    <location>
        <begin position="5"/>
        <end position="122"/>
    </location>
</feature>
<dbReference type="EMBL" id="QUQM01000004">
    <property type="protein sequence ID" value="KAA8647297.1"/>
    <property type="molecule type" value="Genomic_DNA"/>
</dbReference>
<dbReference type="OrthoDB" id="2155935at2759"/>
<feature type="domain" description="XLF-like coiled-coil region" evidence="10">
    <location>
        <begin position="125"/>
        <end position="177"/>
    </location>
</feature>
<dbReference type="GeneID" id="54328689"/>
<dbReference type="GO" id="GO:0006303">
    <property type="term" value="P:double-strand break repair via nonhomologous end joining"/>
    <property type="evidence" value="ECO:0007669"/>
    <property type="project" value="TreeGrafter"/>
</dbReference>
<dbReference type="InterPro" id="IPR038051">
    <property type="entry name" value="XRCC4-like_N_sf"/>
</dbReference>
<dbReference type="GO" id="GO:0045027">
    <property type="term" value="F:DNA end binding"/>
    <property type="evidence" value="ECO:0007669"/>
    <property type="project" value="TreeGrafter"/>
</dbReference>
<accession>A0A5M9MXZ4</accession>
<sequence length="617" mass="67692">MNGKWHQLRPANRGDLPPLLFKYLLTSNGYEMYMTDLTNIWSEHLSRENILKRAEKDAATIDPNEDQEQYQVLLRKIGDALRNETDTNVYLGRKSSGDTLELTTSTKLPAPLEPLEWSAYLSREPQSSLTHHLLLPMLKAEAGWESRQRNLMDQLNRKDWVLDKLFDKIEAMGVDLSTIFPGISGLRTRKTGTTQAHAAKYIKGIAPFDEHAWLEEQNSLSPDLGLPSNILAELSNADTVRQSELFHPPPDKWWEGLAALSHATLPRHDGVDSVKDTMPPKDDTATETDSGAETDDDDFERQETPPRFKHPKDTEENPPDSRDTQKTDSEPSETSPSPARAKSPMGTSKGLGVIGGQKSSRKLVTRTSLSPDRKSTTTKPTQPQSTHIPSTDTDETDSGSDLEGGNATSPAPAARKPLSTNKSAAKKSGLGVIGGSSEVKQGLSRSTSPELPPKPQAQDKTPTKPRGLGVIGGKKREKQRTPATTCLKSPEPLQSDSITHSTLPKTKTKPAGKLGVIGGKGTKHIAVSTSSTPSVSPRPEEEAAAATAEEDIKSAKTAESKEMPVKSPPPKSPQPDTRLEEPKQEETEQERANRKREELKRQLEAKSKAPAKKKRRF</sequence>
<keyword evidence="3" id="KW-0238">DNA-binding</keyword>
<evidence type="ECO:0000256" key="5">
    <source>
        <dbReference type="ARBA" id="ARBA00023242"/>
    </source>
</evidence>
<keyword evidence="5" id="KW-0539">Nucleus</keyword>
<evidence type="ECO:0000313" key="11">
    <source>
        <dbReference type="EMBL" id="KAA8647297.1"/>
    </source>
</evidence>
<comment type="subcellular location">
    <subcellularLocation>
        <location evidence="1">Nucleus</location>
    </subcellularLocation>
</comment>
<feature type="compositionally biased region" description="Low complexity" evidence="8">
    <location>
        <begin position="377"/>
        <end position="386"/>
    </location>
</feature>
<dbReference type="InterPro" id="IPR052287">
    <property type="entry name" value="NHEJ_factor"/>
</dbReference>
<evidence type="ECO:0000256" key="1">
    <source>
        <dbReference type="ARBA" id="ARBA00004123"/>
    </source>
</evidence>
<reference evidence="11 12" key="1">
    <citation type="submission" date="2019-08" db="EMBL/GenBank/DDBJ databases">
        <title>The genome sequence of a newly discovered highly antifungal drug resistant Aspergillus species, Aspergillus tanneri NIH 1004.</title>
        <authorList>
            <person name="Mounaud S."/>
            <person name="Singh I."/>
            <person name="Joardar V."/>
            <person name="Pakala S."/>
            <person name="Pakala S."/>
            <person name="Venepally P."/>
            <person name="Chung J.K."/>
            <person name="Losada L."/>
            <person name="Nierman W.C."/>
        </authorList>
    </citation>
    <scope>NUCLEOTIDE SEQUENCE [LARGE SCALE GENOMIC DNA]</scope>
    <source>
        <strain evidence="11 12">NIH1004</strain>
    </source>
</reference>
<protein>
    <recommendedName>
        <fullName evidence="7">Non-homologous end-joining factor 1</fullName>
    </recommendedName>
</protein>
<dbReference type="AlphaFoldDB" id="A0A5M9MXZ4"/>
<evidence type="ECO:0000259" key="10">
    <source>
        <dbReference type="Pfam" id="PF21928"/>
    </source>
</evidence>
<feature type="compositionally biased region" description="Acidic residues" evidence="8">
    <location>
        <begin position="290"/>
        <end position="300"/>
    </location>
</feature>
<dbReference type="Pfam" id="PF09302">
    <property type="entry name" value="XLF"/>
    <property type="match status" value="1"/>
</dbReference>
<dbReference type="InterPro" id="IPR053829">
    <property type="entry name" value="XLF-like_CC"/>
</dbReference>
<comment type="caution">
    <text evidence="11">The sequence shown here is derived from an EMBL/GenBank/DDBJ whole genome shotgun (WGS) entry which is preliminary data.</text>
</comment>
<dbReference type="Gene3D" id="2.170.210.10">
    <property type="entry name" value="DNA double-strand break repair and VJ recombination XRCC4, N-terminal"/>
    <property type="match status" value="1"/>
</dbReference>
<feature type="compositionally biased region" description="Basic and acidic residues" evidence="8">
    <location>
        <begin position="301"/>
        <end position="329"/>
    </location>
</feature>
<keyword evidence="4" id="KW-0234">DNA repair</keyword>